<proteinExistence type="predicted"/>
<evidence type="ECO:0000313" key="5">
    <source>
        <dbReference type="EMBL" id="QGQ22968.1"/>
    </source>
</evidence>
<dbReference type="InterPro" id="IPR003595">
    <property type="entry name" value="Tyr_Pase_cat"/>
</dbReference>
<dbReference type="GO" id="GO:0004721">
    <property type="term" value="F:phosphoprotein phosphatase activity"/>
    <property type="evidence" value="ECO:0007669"/>
    <property type="project" value="UniProtKB-KW"/>
</dbReference>
<dbReference type="EMBL" id="CP043930">
    <property type="protein sequence ID" value="QGQ22968.1"/>
    <property type="molecule type" value="Genomic_DNA"/>
</dbReference>
<protein>
    <submittedName>
        <fullName evidence="5">Phosphatase</fullName>
    </submittedName>
</protein>
<keyword evidence="3" id="KW-0472">Membrane</keyword>
<reference evidence="5 6" key="1">
    <citation type="submission" date="2019-09" db="EMBL/GenBank/DDBJ databases">
        <title>Gimesia benthica sp. nov., a novel bacterium isolated from deep-sea water of the Northwest Indian Ocean.</title>
        <authorList>
            <person name="Dai X."/>
        </authorList>
    </citation>
    <scope>NUCLEOTIDE SEQUENCE [LARGE SCALE GENOMIC DNA]</scope>
    <source>
        <strain evidence="5 6">E7</strain>
    </source>
</reference>
<accession>A0A6I6AA71</accession>
<keyword evidence="1" id="KW-0378">Hydrolase</keyword>
<dbReference type="PANTHER" id="PTHR47216">
    <property type="match status" value="1"/>
</dbReference>
<evidence type="ECO:0000259" key="4">
    <source>
        <dbReference type="PROSITE" id="PS50056"/>
    </source>
</evidence>
<dbReference type="InterPro" id="IPR000340">
    <property type="entry name" value="Dual-sp_phosphatase_cat-dom"/>
</dbReference>
<dbReference type="InterPro" id="IPR016130">
    <property type="entry name" value="Tyr_Pase_AS"/>
</dbReference>
<keyword evidence="3" id="KW-1133">Transmembrane helix</keyword>
<dbReference type="Gene3D" id="3.90.190.10">
    <property type="entry name" value="Protein tyrosine phosphatase superfamily"/>
    <property type="match status" value="1"/>
</dbReference>
<dbReference type="Pfam" id="PF00782">
    <property type="entry name" value="DSPc"/>
    <property type="match status" value="1"/>
</dbReference>
<name>A0A6I6AA71_9PLAN</name>
<evidence type="ECO:0000256" key="1">
    <source>
        <dbReference type="ARBA" id="ARBA00022801"/>
    </source>
</evidence>
<keyword evidence="6" id="KW-1185">Reference proteome</keyword>
<keyword evidence="2" id="KW-0904">Protein phosphatase</keyword>
<dbReference type="PROSITE" id="PS50056">
    <property type="entry name" value="TYR_PHOSPHATASE_2"/>
    <property type="match status" value="1"/>
</dbReference>
<dbReference type="KEGG" id="gim:F1728_09905"/>
<evidence type="ECO:0000256" key="3">
    <source>
        <dbReference type="SAM" id="Phobius"/>
    </source>
</evidence>
<dbReference type="PROSITE" id="PS00383">
    <property type="entry name" value="TYR_PHOSPHATASE_1"/>
    <property type="match status" value="1"/>
</dbReference>
<dbReference type="Proteomes" id="UP000427281">
    <property type="component" value="Chromosome"/>
</dbReference>
<dbReference type="InterPro" id="IPR000387">
    <property type="entry name" value="Tyr_Pase_dom"/>
</dbReference>
<evidence type="ECO:0000256" key="2">
    <source>
        <dbReference type="ARBA" id="ARBA00022912"/>
    </source>
</evidence>
<dbReference type="SUPFAM" id="SSF52799">
    <property type="entry name" value="(Phosphotyrosine protein) phosphatases II"/>
    <property type="match status" value="1"/>
</dbReference>
<sequence length="242" mass="27248">MELVMRIGFLLLLIAVLLLLAAGMYQGLWWLLLWPAFSFALVAAGYFGLGPRVFNKSEAGLVPLFNRCLLFPYLLYLNGVWHGARLLRPEPPWNQLTENLFVSRRLLSHELPAEIVHVIDLTCEQSEPRAQRLRGYHCFPILDREAPSVAVLSEWIPQVAALQGPVLIHCAEGHGRTGLFTAALLLYIRQSASVEEALRFIQSRRPLVRLSGAQRRVLQTFYEGLETEAAFPVADGTRSDDD</sequence>
<dbReference type="PANTHER" id="PTHR47216:SF4">
    <property type="entry name" value="OS01G0859400 PROTEIN"/>
    <property type="match status" value="1"/>
</dbReference>
<evidence type="ECO:0000313" key="6">
    <source>
        <dbReference type="Proteomes" id="UP000427281"/>
    </source>
</evidence>
<dbReference type="InterPro" id="IPR029021">
    <property type="entry name" value="Prot-tyrosine_phosphatase-like"/>
</dbReference>
<dbReference type="AlphaFoldDB" id="A0A6I6AA71"/>
<dbReference type="InterPro" id="IPR020422">
    <property type="entry name" value="TYR_PHOSPHATASE_DUAL_dom"/>
</dbReference>
<feature type="transmembrane region" description="Helical" evidence="3">
    <location>
        <begin position="31"/>
        <end position="49"/>
    </location>
</feature>
<gene>
    <name evidence="5" type="ORF">F1728_09905</name>
</gene>
<dbReference type="SMART" id="SM00195">
    <property type="entry name" value="DSPc"/>
    <property type="match status" value="1"/>
</dbReference>
<feature type="domain" description="Tyrosine specific protein phosphatases" evidence="4">
    <location>
        <begin position="153"/>
        <end position="216"/>
    </location>
</feature>
<keyword evidence="3" id="KW-0812">Transmembrane</keyword>
<dbReference type="SMART" id="SM00404">
    <property type="entry name" value="PTPc_motif"/>
    <property type="match status" value="1"/>
</dbReference>
<organism evidence="5 6">
    <name type="scientific">Gimesia benthica</name>
    <dbReference type="NCBI Taxonomy" id="2608982"/>
    <lineage>
        <taxon>Bacteria</taxon>
        <taxon>Pseudomonadati</taxon>
        <taxon>Planctomycetota</taxon>
        <taxon>Planctomycetia</taxon>
        <taxon>Planctomycetales</taxon>
        <taxon>Planctomycetaceae</taxon>
        <taxon>Gimesia</taxon>
    </lineage>
</organism>